<reference evidence="2 3" key="1">
    <citation type="submission" date="2018-06" db="EMBL/GenBank/DDBJ databases">
        <title>Genomic Encyclopedia of Type Strains, Phase IV (KMG-IV): sequencing the most valuable type-strain genomes for metagenomic binning, comparative biology and taxonomic classification.</title>
        <authorList>
            <person name="Goeker M."/>
        </authorList>
    </citation>
    <scope>NUCLEOTIDE SEQUENCE [LARGE SCALE GENOMIC DNA]</scope>
    <source>
        <strain evidence="2 3">DSM 24875</strain>
    </source>
</reference>
<comment type="caution">
    <text evidence="2">The sequence shown here is derived from an EMBL/GenBank/DDBJ whole genome shotgun (WGS) entry which is preliminary data.</text>
</comment>
<keyword evidence="3" id="KW-1185">Reference proteome</keyword>
<gene>
    <name evidence="2" type="ORF">DFR50_11892</name>
</gene>
<name>A0A366FA61_9HYPH</name>
<dbReference type="InterPro" id="IPR050328">
    <property type="entry name" value="Dev_Immune_Receptor"/>
</dbReference>
<dbReference type="PANTHER" id="PTHR24373:SF275">
    <property type="entry name" value="TIR DOMAIN-CONTAINING PROTEIN"/>
    <property type="match status" value="1"/>
</dbReference>
<evidence type="ECO:0000313" key="3">
    <source>
        <dbReference type="Proteomes" id="UP000253529"/>
    </source>
</evidence>
<dbReference type="RefSeq" id="WP_113890426.1">
    <property type="nucleotide sequence ID" value="NZ_QNRK01000018.1"/>
</dbReference>
<proteinExistence type="predicted"/>
<dbReference type="Pfam" id="PF13855">
    <property type="entry name" value="LRR_8"/>
    <property type="match status" value="1"/>
</dbReference>
<dbReference type="Gene3D" id="3.80.10.10">
    <property type="entry name" value="Ribonuclease Inhibitor"/>
    <property type="match status" value="1"/>
</dbReference>
<dbReference type="Proteomes" id="UP000253529">
    <property type="component" value="Unassembled WGS sequence"/>
</dbReference>
<sequence length="143" mass="15503">MSGLTLTKDVLTDFGYTIRSEVVDLSSQNIGDIAINAFEDHEQLTKINLSGNQIEFIPLGAFSQNAKLTDLSLANNKLRAFHADVLNGAVGLETLDLSGNPLESFDVSLTETLCLQSLNLDNTGVAAHVQLKRVGRCLRATWV</sequence>
<dbReference type="EMBL" id="QNRK01000018">
    <property type="protein sequence ID" value="RBP10605.1"/>
    <property type="molecule type" value="Genomic_DNA"/>
</dbReference>
<evidence type="ECO:0000256" key="1">
    <source>
        <dbReference type="ARBA" id="ARBA00022729"/>
    </source>
</evidence>
<keyword evidence="1" id="KW-0732">Signal</keyword>
<dbReference type="PANTHER" id="PTHR24373">
    <property type="entry name" value="SLIT RELATED LEUCINE-RICH REPEAT NEURONAL PROTEIN"/>
    <property type="match status" value="1"/>
</dbReference>
<dbReference type="Pfam" id="PF00560">
    <property type="entry name" value="LRR_1"/>
    <property type="match status" value="1"/>
</dbReference>
<accession>A0A366FA61</accession>
<dbReference type="AlphaFoldDB" id="A0A366FA61"/>
<protein>
    <submittedName>
        <fullName evidence="2">Leucine Rich Repeat (LRR) protein</fullName>
    </submittedName>
</protein>
<organism evidence="2 3">
    <name type="scientific">Roseiarcus fermentans</name>
    <dbReference type="NCBI Taxonomy" id="1473586"/>
    <lineage>
        <taxon>Bacteria</taxon>
        <taxon>Pseudomonadati</taxon>
        <taxon>Pseudomonadota</taxon>
        <taxon>Alphaproteobacteria</taxon>
        <taxon>Hyphomicrobiales</taxon>
        <taxon>Roseiarcaceae</taxon>
        <taxon>Roseiarcus</taxon>
    </lineage>
</organism>
<dbReference type="InterPro" id="IPR032675">
    <property type="entry name" value="LRR_dom_sf"/>
</dbReference>
<dbReference type="SUPFAM" id="SSF52058">
    <property type="entry name" value="L domain-like"/>
    <property type="match status" value="1"/>
</dbReference>
<dbReference type="PROSITE" id="PS51450">
    <property type="entry name" value="LRR"/>
    <property type="match status" value="1"/>
</dbReference>
<evidence type="ECO:0000313" key="2">
    <source>
        <dbReference type="EMBL" id="RBP10605.1"/>
    </source>
</evidence>
<dbReference type="InterPro" id="IPR001611">
    <property type="entry name" value="Leu-rich_rpt"/>
</dbReference>